<evidence type="ECO:0000313" key="2">
    <source>
        <dbReference type="Proteomes" id="UP000250275"/>
    </source>
</evidence>
<accession>A0A310SAY4</accession>
<evidence type="ECO:0000313" key="1">
    <source>
        <dbReference type="EMBL" id="OAD56585.1"/>
    </source>
</evidence>
<organism evidence="1 2">
    <name type="scientific">Eufriesea mexicana</name>
    <dbReference type="NCBI Taxonomy" id="516756"/>
    <lineage>
        <taxon>Eukaryota</taxon>
        <taxon>Metazoa</taxon>
        <taxon>Ecdysozoa</taxon>
        <taxon>Arthropoda</taxon>
        <taxon>Hexapoda</taxon>
        <taxon>Insecta</taxon>
        <taxon>Pterygota</taxon>
        <taxon>Neoptera</taxon>
        <taxon>Endopterygota</taxon>
        <taxon>Hymenoptera</taxon>
        <taxon>Apocrita</taxon>
        <taxon>Aculeata</taxon>
        <taxon>Apoidea</taxon>
        <taxon>Anthophila</taxon>
        <taxon>Apidae</taxon>
        <taxon>Eufriesea</taxon>
    </lineage>
</organism>
<sequence length="146" mass="16013">MGRRRRRGKSDSKPFVERLLAFAKLPVAEALEVAEASASERDARIVPGIVSRRVRGRDTTSKTFARGMIEGGLDPGHPGPVPVPNPVSLLLLFVEDKGGGGGWTRGCRNFFHSNVYPGKCHGFARDTVRFNGNPVCRPIFPCWLID</sequence>
<proteinExistence type="predicted"/>
<reference evidence="1 2" key="1">
    <citation type="submission" date="2015-07" db="EMBL/GenBank/DDBJ databases">
        <title>The genome of Eufriesea mexicana.</title>
        <authorList>
            <person name="Pan H."/>
            <person name="Kapheim K."/>
        </authorList>
    </citation>
    <scope>NUCLEOTIDE SEQUENCE [LARGE SCALE GENOMIC DNA]</scope>
    <source>
        <strain evidence="1">0111107269</strain>
        <tissue evidence="1">Whole body</tissue>
    </source>
</reference>
<keyword evidence="2" id="KW-1185">Reference proteome</keyword>
<dbReference type="Proteomes" id="UP000250275">
    <property type="component" value="Unassembled WGS sequence"/>
</dbReference>
<name>A0A310SAY4_9HYME</name>
<protein>
    <submittedName>
        <fullName evidence="1">Uncharacterized protein</fullName>
    </submittedName>
</protein>
<dbReference type="EMBL" id="KQ761844">
    <property type="protein sequence ID" value="OAD56585.1"/>
    <property type="molecule type" value="Genomic_DNA"/>
</dbReference>
<gene>
    <name evidence="1" type="ORF">WN48_03297</name>
</gene>
<dbReference type="AlphaFoldDB" id="A0A310SAY4"/>